<dbReference type="PANTHER" id="PTHR37299">
    <property type="entry name" value="TRANSCRIPTIONAL REGULATOR-RELATED"/>
    <property type="match status" value="1"/>
</dbReference>
<dbReference type="SUPFAM" id="SSF52540">
    <property type="entry name" value="P-loop containing nucleoside triphosphate hydrolases"/>
    <property type="match status" value="1"/>
</dbReference>
<reference evidence="2" key="1">
    <citation type="submission" date="2023-07" db="EMBL/GenBank/DDBJ databases">
        <title>Ureibacillus sp. isolated from freshwater well.</title>
        <authorList>
            <person name="Kirdat K."/>
            <person name="Bhatt A."/>
            <person name="Teware R."/>
            <person name="Bhavsar Y."/>
            <person name="Yadav A."/>
        </authorList>
    </citation>
    <scope>NUCLEOTIDE SEQUENCE</scope>
    <source>
        <strain evidence="2">BA0131</strain>
    </source>
</reference>
<sequence length="316" mass="36307">MTSNIAITIDSFAVEGNVISPSIEMQFEEGSIIGIYSDVAKLNFLTKQFSSNPLIHTEYRDNGFYNRLTINEYISFLKGLYSPSTEHGDLLTIFELADKKKARLHNLSSAEKQRLRLIHCFMNEKPIQVIEEPLQNLDEHSKRIVMNLLLSLKKEQKTVILLSNNMEEILFASDSVFRLEASGLQPLDVKEEETAALEKNDIIPFRFEKIPTKRNEKIILFNPPEIDYIESVEGQVSVYLSGETYPTSLTLNELEQKLTPFGFFRCHRSYIVNLQKVREIITWTRNSYSLSLHTSTETVVPLSKNKLVELKRIIGI</sequence>
<organism evidence="2 3">
    <name type="scientific">Ureibacillus aquaedulcis</name>
    <dbReference type="NCBI Taxonomy" id="3058421"/>
    <lineage>
        <taxon>Bacteria</taxon>
        <taxon>Bacillati</taxon>
        <taxon>Bacillota</taxon>
        <taxon>Bacilli</taxon>
        <taxon>Bacillales</taxon>
        <taxon>Caryophanaceae</taxon>
        <taxon>Ureibacillus</taxon>
    </lineage>
</organism>
<dbReference type="Proteomes" id="UP001172743">
    <property type="component" value="Unassembled WGS sequence"/>
</dbReference>
<dbReference type="PROSITE" id="PS50930">
    <property type="entry name" value="HTH_LYTTR"/>
    <property type="match status" value="1"/>
</dbReference>
<keyword evidence="2" id="KW-0238">DNA-binding</keyword>
<accession>A0ABT8GUU7</accession>
<evidence type="ECO:0000313" key="2">
    <source>
        <dbReference type="EMBL" id="MDN4495188.1"/>
    </source>
</evidence>
<dbReference type="Gene3D" id="3.40.50.300">
    <property type="entry name" value="P-loop containing nucleotide triphosphate hydrolases"/>
    <property type="match status" value="1"/>
</dbReference>
<keyword evidence="3" id="KW-1185">Reference proteome</keyword>
<feature type="domain" description="HTH LytTR-type" evidence="1">
    <location>
        <begin position="210"/>
        <end position="316"/>
    </location>
</feature>
<dbReference type="PIRSF" id="PIRSF036612">
    <property type="entry name" value="ABC_ATP_LytTR"/>
    <property type="match status" value="1"/>
</dbReference>
<dbReference type="SMART" id="SM00850">
    <property type="entry name" value="LytTR"/>
    <property type="match status" value="1"/>
</dbReference>
<comment type="caution">
    <text evidence="2">The sequence shown here is derived from an EMBL/GenBank/DDBJ whole genome shotgun (WGS) entry which is preliminary data.</text>
</comment>
<dbReference type="EMBL" id="JAUHTQ010000017">
    <property type="protein sequence ID" value="MDN4495188.1"/>
    <property type="molecule type" value="Genomic_DNA"/>
</dbReference>
<gene>
    <name evidence="2" type="ORF">QYB95_16660</name>
</gene>
<evidence type="ECO:0000259" key="1">
    <source>
        <dbReference type="PROSITE" id="PS50930"/>
    </source>
</evidence>
<dbReference type="Pfam" id="PF04397">
    <property type="entry name" value="LytTR"/>
    <property type="match status" value="1"/>
</dbReference>
<dbReference type="RefSeq" id="WP_301139506.1">
    <property type="nucleotide sequence ID" value="NZ_JAUHTQ010000017.1"/>
</dbReference>
<dbReference type="InterPro" id="IPR012046">
    <property type="entry name" value="LytTR_ABC"/>
</dbReference>
<dbReference type="Gene3D" id="2.40.50.1020">
    <property type="entry name" value="LytTr DNA-binding domain"/>
    <property type="match status" value="1"/>
</dbReference>
<evidence type="ECO:0000313" key="3">
    <source>
        <dbReference type="Proteomes" id="UP001172743"/>
    </source>
</evidence>
<dbReference type="InterPro" id="IPR046947">
    <property type="entry name" value="LytR-like"/>
</dbReference>
<dbReference type="PANTHER" id="PTHR37299:SF1">
    <property type="entry name" value="STAGE 0 SPORULATION PROTEIN A HOMOLOG"/>
    <property type="match status" value="1"/>
</dbReference>
<protein>
    <submittedName>
        <fullName evidence="2">LytTR family transcriptional regulator DNA-binding domain-containing protein</fullName>
    </submittedName>
</protein>
<dbReference type="InterPro" id="IPR007492">
    <property type="entry name" value="LytTR_DNA-bd_dom"/>
</dbReference>
<dbReference type="GO" id="GO:0003677">
    <property type="term" value="F:DNA binding"/>
    <property type="evidence" value="ECO:0007669"/>
    <property type="project" value="UniProtKB-KW"/>
</dbReference>
<dbReference type="InterPro" id="IPR027417">
    <property type="entry name" value="P-loop_NTPase"/>
</dbReference>
<proteinExistence type="predicted"/>
<name>A0ABT8GUU7_9BACL</name>